<accession>U4KKY9</accession>
<dbReference type="SUPFAM" id="SSF55811">
    <property type="entry name" value="Nudix"/>
    <property type="match status" value="1"/>
</dbReference>
<dbReference type="CDD" id="cd03674">
    <property type="entry name" value="NUDIX_Hydrolase"/>
    <property type="match status" value="1"/>
</dbReference>
<keyword evidence="3" id="KW-0378">Hydrolase</keyword>
<comment type="similarity">
    <text evidence="1">Belongs to the Nudix hydrolase family.</text>
</comment>
<keyword evidence="4" id="KW-1185">Reference proteome</keyword>
<protein>
    <submittedName>
        <fullName evidence="3">Hydrolase, NUDIX family</fullName>
    </submittedName>
</protein>
<dbReference type="PANTHER" id="PTHR43736:SF1">
    <property type="entry name" value="DIHYDRONEOPTERIN TRIPHOSPHATE DIPHOSPHATASE"/>
    <property type="match status" value="1"/>
</dbReference>
<evidence type="ECO:0000313" key="3">
    <source>
        <dbReference type="EMBL" id="CCV64494.1"/>
    </source>
</evidence>
<evidence type="ECO:0000256" key="1">
    <source>
        <dbReference type="ARBA" id="ARBA00005582"/>
    </source>
</evidence>
<dbReference type="Gene3D" id="3.90.79.10">
    <property type="entry name" value="Nucleoside Triphosphate Pyrophosphohydrolase"/>
    <property type="match status" value="1"/>
</dbReference>
<reference evidence="3 4" key="1">
    <citation type="journal article" date="2013" name="J. Mol. Microbiol. Biotechnol.">
        <title>Analysis of the Complete Genomes of Acholeplasma brassicae , A. palmae and A. laidlawii and Their Comparison to the Obligate Parasites from ' Candidatus Phytoplasma'.</title>
        <authorList>
            <person name="Kube M."/>
            <person name="Siewert C."/>
            <person name="Migdoll A.M."/>
            <person name="Duduk B."/>
            <person name="Holz S."/>
            <person name="Rabus R."/>
            <person name="Seemuller E."/>
            <person name="Mitrovic J."/>
            <person name="Muller I."/>
            <person name="Buttner C."/>
            <person name="Reinhardt R."/>
        </authorList>
    </citation>
    <scope>NUCLEOTIDE SEQUENCE [LARGE SCALE GENOMIC DNA]</scope>
    <source>
        <strain evidence="3 4">J233</strain>
    </source>
</reference>
<dbReference type="OrthoDB" id="9787880at2"/>
<organism evidence="3 4">
    <name type="scientific">Alteracholeplasma palmae (strain ATCC 49389 / J233)</name>
    <name type="common">Acholeplasma palmae</name>
    <dbReference type="NCBI Taxonomy" id="1318466"/>
    <lineage>
        <taxon>Bacteria</taxon>
        <taxon>Bacillati</taxon>
        <taxon>Mycoplasmatota</taxon>
        <taxon>Mollicutes</taxon>
        <taxon>Acholeplasmatales</taxon>
        <taxon>Acholeplasmataceae</taxon>
        <taxon>Acholeplasma</taxon>
    </lineage>
</organism>
<dbReference type="STRING" id="1318466.BN85409170"/>
<gene>
    <name evidence="3" type="ORF">BN85409170</name>
</gene>
<name>U4KKY9_ALTPJ</name>
<dbReference type="Pfam" id="PF00293">
    <property type="entry name" value="NUDIX"/>
    <property type="match status" value="1"/>
</dbReference>
<evidence type="ECO:0000313" key="4">
    <source>
        <dbReference type="Proteomes" id="UP000032740"/>
    </source>
</evidence>
<dbReference type="AlphaFoldDB" id="U4KKY9"/>
<dbReference type="InterPro" id="IPR000086">
    <property type="entry name" value="NUDIX_hydrolase_dom"/>
</dbReference>
<dbReference type="Proteomes" id="UP000032740">
    <property type="component" value="Chromosome"/>
</dbReference>
<evidence type="ECO:0000259" key="2">
    <source>
        <dbReference type="PROSITE" id="PS51462"/>
    </source>
</evidence>
<dbReference type="EMBL" id="FO681347">
    <property type="protein sequence ID" value="CCV64494.1"/>
    <property type="molecule type" value="Genomic_DNA"/>
</dbReference>
<feature type="domain" description="Nudix hydrolase" evidence="2">
    <location>
        <begin position="40"/>
        <end position="178"/>
    </location>
</feature>
<dbReference type="PANTHER" id="PTHR43736">
    <property type="entry name" value="ADP-RIBOSE PYROPHOSPHATASE"/>
    <property type="match status" value="1"/>
</dbReference>
<dbReference type="GO" id="GO:0016787">
    <property type="term" value="F:hydrolase activity"/>
    <property type="evidence" value="ECO:0007669"/>
    <property type="project" value="UniProtKB-KW"/>
</dbReference>
<dbReference type="RefSeq" id="WP_026660079.1">
    <property type="nucleotide sequence ID" value="NC_022538.1"/>
</dbReference>
<proteinExistence type="inferred from homology"/>
<dbReference type="HOGENOM" id="CLU_101758_1_0_14"/>
<dbReference type="InterPro" id="IPR015797">
    <property type="entry name" value="NUDIX_hydrolase-like_dom_sf"/>
</dbReference>
<sequence>MTSNILNSYVPTNKQEAEDKEVMIKFLENNEDAFYRTNEKAHFTSSAIILNKDKTKVLFAYHLIFQSWSWLGGHCDGDSDFLRVAQKEALEESNLKNIKLLSEKPLMLDNIQVDDHYKSGKFIKKHIHMNLTYFFEADESEEIAIKPDENSDIKWIKIPDFLTQVREEKMLIIYQKAITVINRLKNKALEG</sequence>
<dbReference type="PROSITE" id="PS51462">
    <property type="entry name" value="NUDIX"/>
    <property type="match status" value="1"/>
</dbReference>
<dbReference type="KEGG" id="apal:BN85409170"/>